<dbReference type="Gene3D" id="3.30.565.10">
    <property type="entry name" value="Histidine kinase-like ATPase, C-terminal domain"/>
    <property type="match status" value="1"/>
</dbReference>
<keyword evidence="4" id="KW-1185">Reference proteome</keyword>
<dbReference type="InterPro" id="IPR036890">
    <property type="entry name" value="HATPase_C_sf"/>
</dbReference>
<dbReference type="EMBL" id="BSEV01000020">
    <property type="protein sequence ID" value="GLK13152.1"/>
    <property type="molecule type" value="Genomic_DNA"/>
</dbReference>
<evidence type="ECO:0000313" key="4">
    <source>
        <dbReference type="Proteomes" id="UP001143474"/>
    </source>
</evidence>
<dbReference type="AlphaFoldDB" id="A0A9W6MGG7"/>
<evidence type="ECO:0000256" key="1">
    <source>
        <dbReference type="ARBA" id="ARBA00022527"/>
    </source>
</evidence>
<dbReference type="InterPro" id="IPR050267">
    <property type="entry name" value="Anti-sigma-factor_SerPK"/>
</dbReference>
<dbReference type="PANTHER" id="PTHR35526:SF3">
    <property type="entry name" value="ANTI-SIGMA-F FACTOR RSBW"/>
    <property type="match status" value="1"/>
</dbReference>
<dbReference type="CDD" id="cd16936">
    <property type="entry name" value="HATPase_RsbW-like"/>
    <property type="match status" value="1"/>
</dbReference>
<proteinExistence type="predicted"/>
<reference evidence="3" key="2">
    <citation type="submission" date="2023-01" db="EMBL/GenBank/DDBJ databases">
        <authorList>
            <person name="Sun Q."/>
            <person name="Evtushenko L."/>
        </authorList>
    </citation>
    <scope>NUCLEOTIDE SEQUENCE</scope>
    <source>
        <strain evidence="3">VKM Ac-2007</strain>
    </source>
</reference>
<protein>
    <recommendedName>
        <fullName evidence="2">Histidine kinase/HSP90-like ATPase domain-containing protein</fullName>
    </recommendedName>
</protein>
<evidence type="ECO:0000259" key="2">
    <source>
        <dbReference type="Pfam" id="PF13581"/>
    </source>
</evidence>
<accession>A0A9W6MGG7</accession>
<dbReference type="PANTHER" id="PTHR35526">
    <property type="entry name" value="ANTI-SIGMA-F FACTOR RSBW-RELATED"/>
    <property type="match status" value="1"/>
</dbReference>
<keyword evidence="1" id="KW-0418">Kinase</keyword>
<feature type="domain" description="Histidine kinase/HSP90-like ATPase" evidence="2">
    <location>
        <begin position="34"/>
        <end position="147"/>
    </location>
</feature>
<dbReference type="SUPFAM" id="SSF55874">
    <property type="entry name" value="ATPase domain of HSP90 chaperone/DNA topoisomerase II/histidine kinase"/>
    <property type="match status" value="1"/>
</dbReference>
<dbReference type="Proteomes" id="UP001143474">
    <property type="component" value="Unassembled WGS sequence"/>
</dbReference>
<reference evidence="3" key="1">
    <citation type="journal article" date="2014" name="Int. J. Syst. Evol. Microbiol.">
        <title>Complete genome sequence of Corynebacterium casei LMG S-19264T (=DSM 44701T), isolated from a smear-ripened cheese.</title>
        <authorList>
            <consortium name="US DOE Joint Genome Institute (JGI-PGF)"/>
            <person name="Walter F."/>
            <person name="Albersmeier A."/>
            <person name="Kalinowski J."/>
            <person name="Ruckert C."/>
        </authorList>
    </citation>
    <scope>NUCLEOTIDE SEQUENCE</scope>
    <source>
        <strain evidence="3">VKM Ac-2007</strain>
    </source>
</reference>
<dbReference type="GO" id="GO:0004674">
    <property type="term" value="F:protein serine/threonine kinase activity"/>
    <property type="evidence" value="ECO:0007669"/>
    <property type="project" value="UniProtKB-KW"/>
</dbReference>
<dbReference type="Pfam" id="PF13581">
    <property type="entry name" value="HATPase_c_2"/>
    <property type="match status" value="1"/>
</dbReference>
<keyword evidence="1" id="KW-0808">Transferase</keyword>
<comment type="caution">
    <text evidence="3">The sequence shown here is derived from an EMBL/GenBank/DDBJ whole genome shotgun (WGS) entry which is preliminary data.</text>
</comment>
<evidence type="ECO:0000313" key="3">
    <source>
        <dbReference type="EMBL" id="GLK13152.1"/>
    </source>
</evidence>
<keyword evidence="1" id="KW-0723">Serine/threonine-protein kinase</keyword>
<gene>
    <name evidence="3" type="ORF">GCM10017600_65630</name>
</gene>
<organism evidence="3 4">
    <name type="scientific">Streptosporangium carneum</name>
    <dbReference type="NCBI Taxonomy" id="47481"/>
    <lineage>
        <taxon>Bacteria</taxon>
        <taxon>Bacillati</taxon>
        <taxon>Actinomycetota</taxon>
        <taxon>Actinomycetes</taxon>
        <taxon>Streptosporangiales</taxon>
        <taxon>Streptosporangiaceae</taxon>
        <taxon>Streptosporangium</taxon>
    </lineage>
</organism>
<sequence>MRGGTEVEALSSLLMTPRWRGVRWMGTRLLDGVPASVGAARTWVTVRLGVDAPHVPPDTVHTIKLLTSELVTNAITHSRSRDGLLFVRLGVSRPGREPEVHVNPGREAVVHVEVLDVGSDGGHPVLRVDPDGESGRGLLLVEALSLRWGTADAEPGRAVWFQVLASPPPTPLSKRPDLPSGRT</sequence>
<dbReference type="InterPro" id="IPR003594">
    <property type="entry name" value="HATPase_dom"/>
</dbReference>
<dbReference type="RefSeq" id="WP_271221447.1">
    <property type="nucleotide sequence ID" value="NZ_BAAAVD010000038.1"/>
</dbReference>
<name>A0A9W6MGG7_9ACTN</name>